<feature type="compositionally biased region" description="Low complexity" evidence="2">
    <location>
        <begin position="206"/>
        <end position="223"/>
    </location>
</feature>
<feature type="compositionally biased region" description="Pro residues" evidence="2">
    <location>
        <begin position="315"/>
        <end position="329"/>
    </location>
</feature>
<evidence type="ECO:0000256" key="1">
    <source>
        <dbReference type="ARBA" id="ARBA00022553"/>
    </source>
</evidence>
<accession>A0A345YNU5</accession>
<feature type="compositionally biased region" description="Low complexity" evidence="2">
    <location>
        <begin position="260"/>
        <end position="289"/>
    </location>
</feature>
<gene>
    <name evidence="4" type="ORF">DWV08_08210</name>
    <name evidence="5" type="ORF">DXU92_15140</name>
</gene>
<reference evidence="5 7" key="2">
    <citation type="submission" date="2018-08" db="EMBL/GenBank/DDBJ databases">
        <title>Brachybacterium saurashtrense DSM 23186.</title>
        <authorList>
            <person name="Li Y."/>
        </authorList>
    </citation>
    <scope>NUCLEOTIDE SEQUENCE [LARGE SCALE GENOMIC DNA]</scope>
    <source>
        <strain evidence="5 7">DSM 23186</strain>
    </source>
</reference>
<name>A0A345YNU5_9MICO</name>
<feature type="region of interest" description="Disordered" evidence="2">
    <location>
        <begin position="177"/>
        <end position="767"/>
    </location>
</feature>
<feature type="compositionally biased region" description="Pro residues" evidence="2">
    <location>
        <begin position="290"/>
        <end position="299"/>
    </location>
</feature>
<dbReference type="EMBL" id="CP031356">
    <property type="protein sequence ID" value="AXK45597.1"/>
    <property type="molecule type" value="Genomic_DNA"/>
</dbReference>
<dbReference type="CDD" id="cd00060">
    <property type="entry name" value="FHA"/>
    <property type="match status" value="1"/>
</dbReference>
<feature type="compositionally biased region" description="Basic and acidic residues" evidence="2">
    <location>
        <begin position="490"/>
        <end position="507"/>
    </location>
</feature>
<dbReference type="Pfam" id="PF00498">
    <property type="entry name" value="FHA"/>
    <property type="match status" value="1"/>
</dbReference>
<evidence type="ECO:0000313" key="5">
    <source>
        <dbReference type="EMBL" id="RRR21032.1"/>
    </source>
</evidence>
<dbReference type="Proteomes" id="UP000254236">
    <property type="component" value="Chromosome"/>
</dbReference>
<keyword evidence="6" id="KW-1185">Reference proteome</keyword>
<protein>
    <submittedName>
        <fullName evidence="5">FHA domain-containing protein</fullName>
    </submittedName>
</protein>
<dbReference type="InterPro" id="IPR008984">
    <property type="entry name" value="SMAD_FHA_dom_sf"/>
</dbReference>
<evidence type="ECO:0000313" key="4">
    <source>
        <dbReference type="EMBL" id="AXK45597.1"/>
    </source>
</evidence>
<feature type="compositionally biased region" description="Basic and acidic residues" evidence="2">
    <location>
        <begin position="547"/>
        <end position="559"/>
    </location>
</feature>
<keyword evidence="1" id="KW-0597">Phosphoprotein</keyword>
<evidence type="ECO:0000259" key="3">
    <source>
        <dbReference type="PROSITE" id="PS50006"/>
    </source>
</evidence>
<dbReference type="RefSeq" id="WP_115413346.1">
    <property type="nucleotide sequence ID" value="NZ_CP031356.1"/>
</dbReference>
<dbReference type="SUPFAM" id="SSF49879">
    <property type="entry name" value="SMAD/FHA domain"/>
    <property type="match status" value="1"/>
</dbReference>
<sequence>MTEEQAPDAAPLLGPGVWTRQGPATLVLRAGAWAVLVPGLRKQVIEAAWTVLGERPAPEEFVDRLVAAGELPGLEALTALLFGFHAEGTSVLGVKGSTPVAAYTAAGAQHVAGTEEEPFVLRTLEGVHRIAFGDLPPEEGTGAPRLVAGVAPVRGFVQVLTDPESLGEAERTALAAQVEAEGRSIETAEAKQRRAARPAPTPKPATAPTSTSTSEPGPTARTTAPPPSPRPVQGAGAPATGEAPSSGPNLFAGLFGTSGAGATAAPGPTAPAAEPQAAEPSGAETSTPPRTAPAPPPATPARAEPADPERTAPAPMAPAAPAPAAPTVPAPAARADAPATHTPDPASPSDRGPQPSPAATDGAAPRTAGSGRRRLVSTSLFDRRPPRESSAPAGPTADGATTADGAASASPAQAARAAASAPVPTSRSAGTPAEVTVGGPSSPSTQDGAAPSSPTTAPQAGADRRESADAPERAAPQENPAGAAVTQVYRVDDGPSHPPADRGHDAAGEQSAPPPEAPEPPRSAAAVSGDLESSRSYDDLFGQTIYRRIEDAAVRRGEDEEHTDEPGAAGAVDGHARPIGPQAERDGRSPVADGTSAPTGTATTGSPHPAGPAAPAAAAAEPSPATEPPPAAGDFIDWVPGVGRSAPEIAQTAARRAAAPPPPPRDYPQVQIAPQASAPSAPPHGAASRTAPYAQVPPSPAAPGEDRAEPGSRDAADPAHSRTPTRADGASRPPAGDPRPADAAGRHQDAPDSPPPAAFARQEAPRAGTEVTLPGLVCPQGHANSPESSTCRGCGAALQGPARSVTRPPLGAVRISTGDRFVLDRTAIVGRRPRASRVSAHDMPQLITVPSPQQDISRSHLELRLEGWHVVAIDLGTTNGTTLHRHGYDPVRLRPREGVVLRDADQLDLGDGVHLLFGERV</sequence>
<feature type="compositionally biased region" description="Pro residues" evidence="2">
    <location>
        <begin position="512"/>
        <end position="521"/>
    </location>
</feature>
<feature type="compositionally biased region" description="Low complexity" evidence="2">
    <location>
        <begin position="330"/>
        <end position="348"/>
    </location>
</feature>
<feature type="compositionally biased region" description="Low complexity" evidence="2">
    <location>
        <begin position="668"/>
        <end position="688"/>
    </location>
</feature>
<feature type="compositionally biased region" description="Low complexity" evidence="2">
    <location>
        <begin position="594"/>
        <end position="624"/>
    </location>
</feature>
<feature type="compositionally biased region" description="Basic and acidic residues" evidence="2">
    <location>
        <begin position="180"/>
        <end position="192"/>
    </location>
</feature>
<evidence type="ECO:0000313" key="6">
    <source>
        <dbReference type="Proteomes" id="UP000254236"/>
    </source>
</evidence>
<dbReference type="EMBL" id="QSWH01000010">
    <property type="protein sequence ID" value="RRR21032.1"/>
    <property type="molecule type" value="Genomic_DNA"/>
</dbReference>
<evidence type="ECO:0000256" key="2">
    <source>
        <dbReference type="SAM" id="MobiDB-lite"/>
    </source>
</evidence>
<dbReference type="Proteomes" id="UP000282185">
    <property type="component" value="Unassembled WGS sequence"/>
</dbReference>
<feature type="domain" description="FHA" evidence="3">
    <location>
        <begin position="827"/>
        <end position="888"/>
    </location>
</feature>
<feature type="compositionally biased region" description="Basic and acidic residues" evidence="2">
    <location>
        <begin position="704"/>
        <end position="720"/>
    </location>
</feature>
<dbReference type="AlphaFoldDB" id="A0A345YNU5"/>
<feature type="compositionally biased region" description="Low complexity" evidence="2">
    <location>
        <begin position="389"/>
        <end position="429"/>
    </location>
</feature>
<feature type="compositionally biased region" description="Low complexity" evidence="2">
    <location>
        <begin position="448"/>
        <end position="461"/>
    </location>
</feature>
<reference evidence="4 6" key="1">
    <citation type="submission" date="2018-07" db="EMBL/GenBank/DDBJ databases">
        <title>Brachybacterium saurashtrense DSM 23186 genome sequence.</title>
        <authorList>
            <person name="Guo L."/>
        </authorList>
    </citation>
    <scope>NUCLEOTIDE SEQUENCE [LARGE SCALE GENOMIC DNA]</scope>
    <source>
        <strain evidence="4 6">DSM 23186</strain>
    </source>
</reference>
<dbReference type="KEGG" id="bsau:DWV08_08210"/>
<organism evidence="5 7">
    <name type="scientific">Brachybacterium saurashtrense</name>
    <dbReference type="NCBI Taxonomy" id="556288"/>
    <lineage>
        <taxon>Bacteria</taxon>
        <taxon>Bacillati</taxon>
        <taxon>Actinomycetota</taxon>
        <taxon>Actinomycetes</taxon>
        <taxon>Micrococcales</taxon>
        <taxon>Dermabacteraceae</taxon>
        <taxon>Brachybacterium</taxon>
    </lineage>
</organism>
<evidence type="ECO:0000313" key="7">
    <source>
        <dbReference type="Proteomes" id="UP000282185"/>
    </source>
</evidence>
<feature type="compositionally biased region" description="Basic and acidic residues" evidence="2">
    <location>
        <begin position="462"/>
        <end position="472"/>
    </location>
</feature>
<dbReference type="Gene3D" id="2.60.200.20">
    <property type="match status" value="1"/>
</dbReference>
<dbReference type="OrthoDB" id="5485098at2"/>
<dbReference type="PROSITE" id="PS50006">
    <property type="entry name" value="FHA_DOMAIN"/>
    <property type="match status" value="1"/>
</dbReference>
<dbReference type="InterPro" id="IPR000253">
    <property type="entry name" value="FHA_dom"/>
</dbReference>
<proteinExistence type="predicted"/>